<evidence type="ECO:0000313" key="3">
    <source>
        <dbReference type="EMBL" id="KAF5790026.1"/>
    </source>
</evidence>
<feature type="region of interest" description="Disordered" evidence="2">
    <location>
        <begin position="120"/>
        <end position="157"/>
    </location>
</feature>
<feature type="compositionally biased region" description="Polar residues" evidence="2">
    <location>
        <begin position="126"/>
        <end position="136"/>
    </location>
</feature>
<reference evidence="3" key="1">
    <citation type="journal article" date="2017" name="Nature">
        <title>The sunflower genome provides insights into oil metabolism, flowering and Asterid evolution.</title>
        <authorList>
            <person name="Badouin H."/>
            <person name="Gouzy J."/>
            <person name="Grassa C.J."/>
            <person name="Murat F."/>
            <person name="Staton S.E."/>
            <person name="Cottret L."/>
            <person name="Lelandais-Briere C."/>
            <person name="Owens G.L."/>
            <person name="Carrere S."/>
            <person name="Mayjonade B."/>
            <person name="Legrand L."/>
            <person name="Gill N."/>
            <person name="Kane N.C."/>
            <person name="Bowers J.E."/>
            <person name="Hubner S."/>
            <person name="Bellec A."/>
            <person name="Berard A."/>
            <person name="Berges H."/>
            <person name="Blanchet N."/>
            <person name="Boniface M.C."/>
            <person name="Brunel D."/>
            <person name="Catrice O."/>
            <person name="Chaidir N."/>
            <person name="Claudel C."/>
            <person name="Donnadieu C."/>
            <person name="Faraut T."/>
            <person name="Fievet G."/>
            <person name="Helmstetter N."/>
            <person name="King M."/>
            <person name="Knapp S.J."/>
            <person name="Lai Z."/>
            <person name="Le Paslier M.C."/>
            <person name="Lippi Y."/>
            <person name="Lorenzon L."/>
            <person name="Mandel J.R."/>
            <person name="Marage G."/>
            <person name="Marchand G."/>
            <person name="Marquand E."/>
            <person name="Bret-Mestries E."/>
            <person name="Morien E."/>
            <person name="Nambeesan S."/>
            <person name="Nguyen T."/>
            <person name="Pegot-Espagnet P."/>
            <person name="Pouilly N."/>
            <person name="Raftis F."/>
            <person name="Sallet E."/>
            <person name="Schiex T."/>
            <person name="Thomas J."/>
            <person name="Vandecasteele C."/>
            <person name="Vares D."/>
            <person name="Vear F."/>
            <person name="Vautrin S."/>
            <person name="Crespi M."/>
            <person name="Mangin B."/>
            <person name="Burke J.M."/>
            <person name="Salse J."/>
            <person name="Munos S."/>
            <person name="Vincourt P."/>
            <person name="Rieseberg L.H."/>
            <person name="Langlade N.B."/>
        </authorList>
    </citation>
    <scope>NUCLEOTIDE SEQUENCE</scope>
    <source>
        <tissue evidence="3">Leaves</tissue>
    </source>
</reference>
<feature type="compositionally biased region" description="Basic and acidic residues" evidence="2">
    <location>
        <begin position="142"/>
        <end position="157"/>
    </location>
</feature>
<evidence type="ECO:0000256" key="2">
    <source>
        <dbReference type="SAM" id="MobiDB-lite"/>
    </source>
</evidence>
<dbReference type="EMBL" id="MNCJ02000324">
    <property type="protein sequence ID" value="KAF5790026.1"/>
    <property type="molecule type" value="Genomic_DNA"/>
</dbReference>
<gene>
    <name evidence="3" type="ORF">HanXRQr2_Chr09g0378211</name>
</gene>
<dbReference type="AlphaFoldDB" id="A0A9K3N7C5"/>
<proteinExistence type="predicted"/>
<evidence type="ECO:0000256" key="1">
    <source>
        <dbReference type="SAM" id="Coils"/>
    </source>
</evidence>
<sequence>MSWRSKKSRLPAPLPEDFYFDADLYANLIKEAGRFLKFSEHILVMGRISMIWSKPEYYPTIKWGGKAMGLKEALRLKSFDSKELDVRATKTPKGDPPYLTIVKENLYSIRELVAEAGQGGSASVPLEQTTNVSARTAPTGGGDERKETGSSDPKDTDKVVLYGSVHMSVEDEGVNAGGGENEEDDDEFHPQVSFKRRRGGSSKADLNPKKLKKTKGDKVIILEDEVDQVTSFSVAGGLLENLDAHLHGGRTPRDQHVNLPLSPLSFGGQTTKVIDVTNMPDPSSLKKIDLSPSSKLTTGVASNISRPSPQQFDGGDSASSSPLWYETEAIFLCRELGSGGAMEMDSAQALERYVPDWSLVNKDRIVEALSAKMSLFHIGTPAEHAHYRKMSGPELGNTLMLNQAQSNSLVVETYKRWVEAESNCRRFEREIASLKNEDNVRSKTKQEITSLRAQADRLKEQVSEAKEVSKASQASAAAAYEARDKAVQDIEDMKVKFGELEKKLSDGEKRNKAELKEMHTSYDQLLADHHRLINGTIDELERARDRAIESHKAMIDKAKGKLTRCDGEMVELYAQVLELMTDGVAWVVKLVHQSPELEKVVADLVNSVNAVGVNEGIKQGFKAAKGSVQSAEEVLGYDEGAKDVLDAAIKAFDNFHISVLDKVSELVNEPLSVIKQKSELPIVKED</sequence>
<keyword evidence="4" id="KW-1185">Reference proteome</keyword>
<accession>A0A9K3N7C5</accession>
<feature type="coiled-coil region" evidence="1">
    <location>
        <begin position="417"/>
        <end position="510"/>
    </location>
</feature>
<evidence type="ECO:0000313" key="4">
    <source>
        <dbReference type="Proteomes" id="UP000215914"/>
    </source>
</evidence>
<dbReference type="Gramene" id="mRNA:HanXRQr2_Chr09g0378211">
    <property type="protein sequence ID" value="mRNA:HanXRQr2_Chr09g0378211"/>
    <property type="gene ID" value="HanXRQr2_Chr09g0378211"/>
</dbReference>
<feature type="region of interest" description="Disordered" evidence="2">
    <location>
        <begin position="296"/>
        <end position="320"/>
    </location>
</feature>
<name>A0A9K3N7C5_HELAN</name>
<keyword evidence="1" id="KW-0175">Coiled coil</keyword>
<evidence type="ECO:0008006" key="5">
    <source>
        <dbReference type="Google" id="ProtNLM"/>
    </source>
</evidence>
<protein>
    <recommendedName>
        <fullName evidence="5">Transposase (Putative), gypsy type</fullName>
    </recommendedName>
</protein>
<organism evidence="3 4">
    <name type="scientific">Helianthus annuus</name>
    <name type="common">Common sunflower</name>
    <dbReference type="NCBI Taxonomy" id="4232"/>
    <lineage>
        <taxon>Eukaryota</taxon>
        <taxon>Viridiplantae</taxon>
        <taxon>Streptophyta</taxon>
        <taxon>Embryophyta</taxon>
        <taxon>Tracheophyta</taxon>
        <taxon>Spermatophyta</taxon>
        <taxon>Magnoliopsida</taxon>
        <taxon>eudicotyledons</taxon>
        <taxon>Gunneridae</taxon>
        <taxon>Pentapetalae</taxon>
        <taxon>asterids</taxon>
        <taxon>campanulids</taxon>
        <taxon>Asterales</taxon>
        <taxon>Asteraceae</taxon>
        <taxon>Asteroideae</taxon>
        <taxon>Heliantheae alliance</taxon>
        <taxon>Heliantheae</taxon>
        <taxon>Helianthus</taxon>
    </lineage>
</organism>
<dbReference type="Proteomes" id="UP000215914">
    <property type="component" value="Unassembled WGS sequence"/>
</dbReference>
<feature type="region of interest" description="Disordered" evidence="2">
    <location>
        <begin position="169"/>
        <end position="205"/>
    </location>
</feature>
<reference evidence="3" key="2">
    <citation type="submission" date="2020-06" db="EMBL/GenBank/DDBJ databases">
        <title>Helianthus annuus Genome sequencing and assembly Release 2.</title>
        <authorList>
            <person name="Gouzy J."/>
            <person name="Langlade N."/>
            <person name="Munos S."/>
        </authorList>
    </citation>
    <scope>NUCLEOTIDE SEQUENCE</scope>
    <source>
        <tissue evidence="3">Leaves</tissue>
    </source>
</reference>
<comment type="caution">
    <text evidence="3">The sequence shown here is derived from an EMBL/GenBank/DDBJ whole genome shotgun (WGS) entry which is preliminary data.</text>
</comment>